<keyword evidence="13 19" id="KW-1133">Transmembrane helix</keyword>
<dbReference type="UniPathway" id="UPA00802"/>
<reference evidence="20 21" key="1">
    <citation type="submission" date="2018-02" db="EMBL/GenBank/DDBJ databases">
        <title>The genomes of Aspergillus section Nigri reveals drivers in fungal speciation.</title>
        <authorList>
            <consortium name="DOE Joint Genome Institute"/>
            <person name="Vesth T.C."/>
            <person name="Nybo J."/>
            <person name="Theobald S."/>
            <person name="Brandl J."/>
            <person name="Frisvad J.C."/>
            <person name="Nielsen K.F."/>
            <person name="Lyhne E.K."/>
            <person name="Kogle M.E."/>
            <person name="Kuo A."/>
            <person name="Riley R."/>
            <person name="Clum A."/>
            <person name="Nolan M."/>
            <person name="Lipzen A."/>
            <person name="Salamov A."/>
            <person name="Henrissat B."/>
            <person name="Wiebenga A."/>
            <person name="De vries R.P."/>
            <person name="Grigoriev I.V."/>
            <person name="Mortensen U.H."/>
            <person name="Andersen M.R."/>
            <person name="Baker S.E."/>
        </authorList>
    </citation>
    <scope>NUCLEOTIDE SEQUENCE [LARGE SCALE GENOMIC DNA]</scope>
    <source>
        <strain evidence="20 21">CBS 707.79</strain>
    </source>
</reference>
<dbReference type="EC" id="2.5.1.32" evidence="8"/>
<gene>
    <name evidence="20" type="ORF">BO71DRAFT_325152</name>
</gene>
<evidence type="ECO:0000256" key="11">
    <source>
        <dbReference type="ARBA" id="ARBA00022692"/>
    </source>
</evidence>
<keyword evidence="11 19" id="KW-0812">Transmembrane</keyword>
<comment type="catalytic activity">
    <reaction evidence="1">
        <text>2 (2E,6E,10E)-geranylgeranyl diphosphate = 15-cis-phytoene + 2 diphosphate</text>
        <dbReference type="Rhea" id="RHEA:34475"/>
        <dbReference type="ChEBI" id="CHEBI:27787"/>
        <dbReference type="ChEBI" id="CHEBI:33019"/>
        <dbReference type="ChEBI" id="CHEBI:58756"/>
        <dbReference type="EC" id="2.5.1.32"/>
    </reaction>
</comment>
<evidence type="ECO:0000313" key="21">
    <source>
        <dbReference type="Proteomes" id="UP000247810"/>
    </source>
</evidence>
<dbReference type="InterPro" id="IPR019845">
    <property type="entry name" value="Squalene/phytoene_synthase_CS"/>
</dbReference>
<dbReference type="Proteomes" id="UP000247810">
    <property type="component" value="Unassembled WGS sequence"/>
</dbReference>
<dbReference type="AlphaFoldDB" id="A0A319ETP7"/>
<evidence type="ECO:0000256" key="10">
    <source>
        <dbReference type="ARBA" id="ARBA00022679"/>
    </source>
</evidence>
<evidence type="ECO:0000256" key="17">
    <source>
        <dbReference type="ARBA" id="ARBA00029313"/>
    </source>
</evidence>
<evidence type="ECO:0000256" key="3">
    <source>
        <dbReference type="ARBA" id="ARBA00005089"/>
    </source>
</evidence>
<keyword evidence="21" id="KW-1185">Reference proteome</keyword>
<dbReference type="PANTHER" id="PTHR31480">
    <property type="entry name" value="BIFUNCTIONAL LYCOPENE CYCLASE/PHYTOENE SYNTHASE"/>
    <property type="match status" value="1"/>
</dbReference>
<evidence type="ECO:0000256" key="16">
    <source>
        <dbReference type="ARBA" id="ARBA00023268"/>
    </source>
</evidence>
<evidence type="ECO:0000256" key="14">
    <source>
        <dbReference type="ARBA" id="ARBA00023136"/>
    </source>
</evidence>
<organism evidence="20 21">
    <name type="scientific">Aspergillus ellipticus CBS 707.79</name>
    <dbReference type="NCBI Taxonomy" id="1448320"/>
    <lineage>
        <taxon>Eukaryota</taxon>
        <taxon>Fungi</taxon>
        <taxon>Dikarya</taxon>
        <taxon>Ascomycota</taxon>
        <taxon>Pezizomycotina</taxon>
        <taxon>Eurotiomycetes</taxon>
        <taxon>Eurotiomycetidae</taxon>
        <taxon>Eurotiales</taxon>
        <taxon>Aspergillaceae</taxon>
        <taxon>Aspergillus</taxon>
        <taxon>Aspergillus subgen. Circumdati</taxon>
    </lineage>
</organism>
<dbReference type="PROSITE" id="PS01045">
    <property type="entry name" value="SQUALEN_PHYTOEN_SYN_2"/>
    <property type="match status" value="1"/>
</dbReference>
<dbReference type="SUPFAM" id="SSF48576">
    <property type="entry name" value="Terpenoid synthases"/>
    <property type="match status" value="1"/>
</dbReference>
<comment type="similarity">
    <text evidence="5">In the N-terminal section; belongs to the lycopene beta-cyclase family.</text>
</comment>
<comment type="catalytic activity">
    <reaction evidence="18">
        <text>all-trans-lycopene = gamma-carotene</text>
        <dbReference type="Rhea" id="RHEA:32219"/>
        <dbReference type="ChEBI" id="CHEBI:15948"/>
        <dbReference type="ChEBI" id="CHEBI:27740"/>
        <dbReference type="EC" id="5.5.1.19"/>
    </reaction>
</comment>
<feature type="transmembrane region" description="Helical" evidence="19">
    <location>
        <begin position="39"/>
        <end position="60"/>
    </location>
</feature>
<feature type="transmembrane region" description="Helical" evidence="19">
    <location>
        <begin position="6"/>
        <end position="27"/>
    </location>
</feature>
<evidence type="ECO:0000256" key="7">
    <source>
        <dbReference type="ARBA" id="ARBA00012242"/>
    </source>
</evidence>
<evidence type="ECO:0000256" key="12">
    <source>
        <dbReference type="ARBA" id="ARBA00022746"/>
    </source>
</evidence>
<dbReference type="VEuPathDB" id="FungiDB:BO71DRAFT_325152"/>
<evidence type="ECO:0000256" key="8">
    <source>
        <dbReference type="ARBA" id="ARBA00012396"/>
    </source>
</evidence>
<comment type="similarity">
    <text evidence="6">In the C-terminal section; belongs to the phytoene/squalene synthase family.</text>
</comment>
<name>A0A319ETP7_9EURO</name>
<sequence length="594" mass="67865">MGLDYVLFHCTYTIPLTTALTVAYYPFFTRKDRYKISALIIIAVLATIPWDSYLIRTSIWTYPPDAVVGYTIFDIPIEEVFFFVIQTYTTSVGYCIFTKTLVLPMYLRSCSEKRRVRDVGKLAILGLMSVGGACVLAGGRATYLGLILIWVCPVLIFQWILSYPFLVTLPWKPIAAATWLPTAYLWIADARAMRAGTWMIEMGMKLDYQVYGLEVEEAIFFLATNTMIIAGLVGCDYAFAIQEYRFLSEPITSHKSSLKATVLGLIHPIHINEDLISDLCQAVERLKEKSQSMFLGSALFQGQLRIDLIFLYSFCRVIDDLIDEAENPSEEEYWIIQCNSILHAKFNGGQHKGKRTKAGRSWGVNQMNNPIREEKYKILRRSIELLPLNRLSKKPLCDLLEGFKMDLAFNSETGEFPIHKEYNLDQYSSYVASTVAALVIDIILWHYPSKNAQHTQRIRSAAKEMGRALQCINIARDIHRDAAIGRVYIPTSWLKDLKLTPQDVLHCSNSADMYFMQEILLNKADSHYLSSRGTIEELPSEAREPVRATVEAYMDIGRLLRKRRGISLEQEGKMKVPLGRRLVVGWWVMLGKKW</sequence>
<dbReference type="EC" id="5.5.1.19" evidence="7"/>
<dbReference type="SFLD" id="SFLDG01018">
    <property type="entry name" value="Squalene/Phytoene_Synthase_Lik"/>
    <property type="match status" value="1"/>
</dbReference>
<dbReference type="GO" id="GO:0016020">
    <property type="term" value="C:membrane"/>
    <property type="evidence" value="ECO:0007669"/>
    <property type="project" value="UniProtKB-SubCell"/>
</dbReference>
<evidence type="ECO:0000256" key="18">
    <source>
        <dbReference type="ARBA" id="ARBA00029335"/>
    </source>
</evidence>
<dbReference type="SFLD" id="SFLDS00005">
    <property type="entry name" value="Isoprenoid_Synthase_Type_I"/>
    <property type="match status" value="1"/>
</dbReference>
<evidence type="ECO:0000256" key="4">
    <source>
        <dbReference type="ARBA" id="ARBA00005172"/>
    </source>
</evidence>
<proteinExistence type="inferred from homology"/>
<keyword evidence="10" id="KW-0808">Transferase</keyword>
<keyword evidence="12" id="KW-0125">Carotenoid biosynthesis</keyword>
<dbReference type="EMBL" id="KZ825869">
    <property type="protein sequence ID" value="PYH94562.1"/>
    <property type="molecule type" value="Genomic_DNA"/>
</dbReference>
<dbReference type="Pfam" id="PF00494">
    <property type="entry name" value="SQS_PSY"/>
    <property type="match status" value="1"/>
</dbReference>
<feature type="transmembrane region" description="Helical" evidence="19">
    <location>
        <begin position="218"/>
        <end position="239"/>
    </location>
</feature>
<dbReference type="STRING" id="1448320.A0A319ETP7"/>
<feature type="transmembrane region" description="Helical" evidence="19">
    <location>
        <begin position="144"/>
        <end position="166"/>
    </location>
</feature>
<evidence type="ECO:0000256" key="2">
    <source>
        <dbReference type="ARBA" id="ARBA00004141"/>
    </source>
</evidence>
<feature type="transmembrane region" description="Helical" evidence="19">
    <location>
        <begin position="119"/>
        <end position="138"/>
    </location>
</feature>
<keyword evidence="16" id="KW-0511">Multifunctional enzyme</keyword>
<dbReference type="GO" id="GO:0045436">
    <property type="term" value="F:lycopene beta cyclase activity"/>
    <property type="evidence" value="ECO:0007669"/>
    <property type="project" value="UniProtKB-ARBA"/>
</dbReference>
<dbReference type="InterPro" id="IPR002060">
    <property type="entry name" value="Squ/phyt_synthse"/>
</dbReference>
<dbReference type="UniPathway" id="UPA00799">
    <property type="reaction ID" value="UER00773"/>
</dbReference>
<feature type="transmembrane region" description="Helical" evidence="19">
    <location>
        <begin position="80"/>
        <end position="107"/>
    </location>
</feature>
<evidence type="ECO:0000313" key="20">
    <source>
        <dbReference type="EMBL" id="PYH94562.1"/>
    </source>
</evidence>
<dbReference type="NCBIfam" id="TIGR03462">
    <property type="entry name" value="CarR_dom_SF"/>
    <property type="match status" value="2"/>
</dbReference>
<dbReference type="GO" id="GO:0004311">
    <property type="term" value="F:geranylgeranyl diphosphate synthase activity"/>
    <property type="evidence" value="ECO:0007669"/>
    <property type="project" value="InterPro"/>
</dbReference>
<accession>A0A319ETP7</accession>
<evidence type="ECO:0000256" key="9">
    <source>
        <dbReference type="ARBA" id="ARBA00018909"/>
    </source>
</evidence>
<evidence type="ECO:0000256" key="5">
    <source>
        <dbReference type="ARBA" id="ARBA00008247"/>
    </source>
</evidence>
<dbReference type="GO" id="GO:0016117">
    <property type="term" value="P:carotenoid biosynthetic process"/>
    <property type="evidence" value="ECO:0007669"/>
    <property type="project" value="UniProtKB-KW"/>
</dbReference>
<comment type="pathway">
    <text evidence="3">Carotenoid biosynthesis; beta-carotene biosynthesis.</text>
</comment>
<dbReference type="InterPro" id="IPR044843">
    <property type="entry name" value="Trans_IPPS_bact-type"/>
</dbReference>
<dbReference type="InterPro" id="IPR017825">
    <property type="entry name" value="Lycopene_cyclase_dom"/>
</dbReference>
<comment type="subcellular location">
    <subcellularLocation>
        <location evidence="2">Membrane</location>
        <topology evidence="2">Multi-pass membrane protein</topology>
    </subcellularLocation>
</comment>
<dbReference type="Gene3D" id="1.10.600.10">
    <property type="entry name" value="Farnesyl Diphosphate Synthase"/>
    <property type="match status" value="1"/>
</dbReference>
<dbReference type="InterPro" id="IPR008949">
    <property type="entry name" value="Isoprenoid_synthase_dom_sf"/>
</dbReference>
<evidence type="ECO:0000256" key="19">
    <source>
        <dbReference type="SAM" id="Phobius"/>
    </source>
</evidence>
<dbReference type="SFLD" id="SFLDG01212">
    <property type="entry name" value="Phytoene_synthase_like"/>
    <property type="match status" value="1"/>
</dbReference>
<protein>
    <recommendedName>
        <fullName evidence="9">Bifunctional lycopene cyclase/phytoene synthase</fullName>
        <ecNumber evidence="8">2.5.1.32</ecNumber>
        <ecNumber evidence="7">5.5.1.19</ecNumber>
    </recommendedName>
</protein>
<evidence type="ECO:0000256" key="15">
    <source>
        <dbReference type="ARBA" id="ARBA00023235"/>
    </source>
</evidence>
<evidence type="ECO:0000256" key="6">
    <source>
        <dbReference type="ARBA" id="ARBA00008406"/>
    </source>
</evidence>
<comment type="catalytic activity">
    <reaction evidence="17">
        <text>gamma-carotene = all-trans-beta-carotene</text>
        <dbReference type="Rhea" id="RHEA:32239"/>
        <dbReference type="ChEBI" id="CHEBI:17579"/>
        <dbReference type="ChEBI" id="CHEBI:27740"/>
        <dbReference type="EC" id="5.5.1.19"/>
    </reaction>
</comment>
<keyword evidence="14 19" id="KW-0472">Membrane</keyword>
<dbReference type="OrthoDB" id="6600518at2759"/>
<keyword evidence="15" id="KW-0413">Isomerase</keyword>
<evidence type="ECO:0000256" key="13">
    <source>
        <dbReference type="ARBA" id="ARBA00022989"/>
    </source>
</evidence>
<evidence type="ECO:0000256" key="1">
    <source>
        <dbReference type="ARBA" id="ARBA00001805"/>
    </source>
</evidence>
<dbReference type="GO" id="GO:0016872">
    <property type="term" value="F:intramolecular lyase activity"/>
    <property type="evidence" value="ECO:0007669"/>
    <property type="project" value="InterPro"/>
</dbReference>
<comment type="pathway">
    <text evidence="4">Carotenoid biosynthesis; phytoene biosynthesis; all-trans-phytoene from geranylgeranyl diphosphate: step 1/1.</text>
</comment>